<dbReference type="InterPro" id="IPR036852">
    <property type="entry name" value="Peptidase_S8/S53_dom_sf"/>
</dbReference>
<dbReference type="GO" id="GO:0004252">
    <property type="term" value="F:serine-type endopeptidase activity"/>
    <property type="evidence" value="ECO:0007669"/>
    <property type="project" value="UniProtKB-UniRule"/>
</dbReference>
<dbReference type="PROSITE" id="PS00138">
    <property type="entry name" value="SUBTILASE_SER"/>
    <property type="match status" value="1"/>
</dbReference>
<dbReference type="InterPro" id="IPR022398">
    <property type="entry name" value="Peptidase_S8_His-AS"/>
</dbReference>
<dbReference type="PROSITE" id="PS00136">
    <property type="entry name" value="SUBTILASE_ASP"/>
    <property type="match status" value="1"/>
</dbReference>
<evidence type="ECO:0000256" key="1">
    <source>
        <dbReference type="ARBA" id="ARBA00011073"/>
    </source>
</evidence>
<keyword evidence="3 6" id="KW-0378">Hydrolase</keyword>
<dbReference type="Gene3D" id="3.30.70.2980">
    <property type="match status" value="1"/>
</dbReference>
<feature type="domain" description="Peptidase S8/S53" evidence="8">
    <location>
        <begin position="129"/>
        <end position="308"/>
    </location>
</feature>
<dbReference type="Proteomes" id="UP000199263">
    <property type="component" value="Unassembled WGS sequence"/>
</dbReference>
<dbReference type="InterPro" id="IPR050131">
    <property type="entry name" value="Peptidase_S8_subtilisin-like"/>
</dbReference>
<dbReference type="InterPro" id="IPR041365">
    <property type="entry name" value="CspB_prodomain"/>
</dbReference>
<dbReference type="InterPro" id="IPR034045">
    <property type="entry name" value="Pep_S8_CspA-like"/>
</dbReference>
<keyword evidence="2 6" id="KW-0645">Protease</keyword>
<keyword evidence="4 6" id="KW-0720">Serine protease</keyword>
<dbReference type="Pfam" id="PF00082">
    <property type="entry name" value="Peptidase_S8"/>
    <property type="match status" value="2"/>
</dbReference>
<feature type="active site" description="Charge relay system" evidence="5 6">
    <location>
        <position position="138"/>
    </location>
</feature>
<evidence type="ECO:0000256" key="4">
    <source>
        <dbReference type="ARBA" id="ARBA00022825"/>
    </source>
</evidence>
<dbReference type="STRING" id="119641.SAMN05421842_107103"/>
<evidence type="ECO:0000313" key="11">
    <source>
        <dbReference type="Proteomes" id="UP000199263"/>
    </source>
</evidence>
<evidence type="ECO:0000256" key="7">
    <source>
        <dbReference type="RuleBase" id="RU003355"/>
    </source>
</evidence>
<dbReference type="Pfam" id="PF18425">
    <property type="entry name" value="CspB_prodomain"/>
    <property type="match status" value="1"/>
</dbReference>
<reference evidence="10 11" key="1">
    <citation type="submission" date="2016-10" db="EMBL/GenBank/DDBJ databases">
        <authorList>
            <person name="de Groot N.N."/>
        </authorList>
    </citation>
    <scope>NUCLEOTIDE SEQUENCE [LARGE SCALE GENOMIC DNA]</scope>
    <source>
        <strain evidence="10 11">DSM 12992</strain>
    </source>
</reference>
<feature type="domain" description="Csp protease B prodomain" evidence="9">
    <location>
        <begin position="14"/>
        <end position="103"/>
    </location>
</feature>
<dbReference type="PANTHER" id="PTHR43806:SF11">
    <property type="entry name" value="CEREVISIN-RELATED"/>
    <property type="match status" value="1"/>
</dbReference>
<evidence type="ECO:0000256" key="6">
    <source>
        <dbReference type="PROSITE-ProRule" id="PRU01240"/>
    </source>
</evidence>
<dbReference type="SUPFAM" id="SSF52743">
    <property type="entry name" value="Subtilisin-like"/>
    <property type="match status" value="1"/>
</dbReference>
<evidence type="ECO:0000256" key="2">
    <source>
        <dbReference type="ARBA" id="ARBA00022670"/>
    </source>
</evidence>
<dbReference type="CDD" id="cd07478">
    <property type="entry name" value="Peptidases_S8_CspA-like"/>
    <property type="match status" value="1"/>
</dbReference>
<evidence type="ECO:0000259" key="9">
    <source>
        <dbReference type="Pfam" id="PF18425"/>
    </source>
</evidence>
<dbReference type="EMBL" id="FOMG01000007">
    <property type="protein sequence ID" value="SFC68621.1"/>
    <property type="molecule type" value="Genomic_DNA"/>
</dbReference>
<name>A0A1I1L6I2_9CLOT</name>
<evidence type="ECO:0000256" key="3">
    <source>
        <dbReference type="ARBA" id="ARBA00022801"/>
    </source>
</evidence>
<sequence length="662" mass="72307">MIKIENIRLQTAPKIDASIGLLQNVPKAILNKLNSQLNVIDQNTLIEVVILSGESADTIAQFVGGLSGQYYDLGFGFGIVNIPINELESLAKSPIIQYIELPKNLYTTDIQSNGACCVPQATSRFNVSGEGVLIGFIDSGIDYTHPAFLNDDGTTRIKYIYDLSEAGRIYDSNEINKALKSNDPFEVVSSKDLTGHGTHVTGIACAGGRIDLKYMGVAPKSSIAMVKAARGRYALSSQIMKGLKFLLNKSKELGMPLVVNMSLSTNDGAHNGSSLLEQYIRTVANLERVSIVIAAGNEGDQSHHVGGPLKVNQRVSFNVANDEPTVIINLYKPVLPELSINIISPTGKSSGEIILREGYFEGTIGRDRFQIYVAGPKPFDLEGEIQIALVGLDEYLIGGEWSLTINVLNEYTGEYSMWLPIAEGLNIKTKFLEPSVLNTLGIPATVENIIAVGSYDYITNTLSSFSGRGKPVLYEAIRPDLVAPGEGILGPIPNRRFDTKSGTSMAAPHVAGICALIMEWGIVKKNDFYLFGQRLKNYLVKGAKRDRPQVNYPDPYWGYGEVCAFNTLEIISDIITSISNRSISNNLSNINESCTISREVLSRYDNLDEKKGVLVEYISSNDIQKINKNIEGASTVALGGNIAIVVLPTNKLTELYKYIRHF</sequence>
<dbReference type="AlphaFoldDB" id="A0A1I1L6I2"/>
<dbReference type="PANTHER" id="PTHR43806">
    <property type="entry name" value="PEPTIDASE S8"/>
    <property type="match status" value="1"/>
</dbReference>
<dbReference type="RefSeq" id="WP_278320220.1">
    <property type="nucleotide sequence ID" value="NZ_FOMG01000007.1"/>
</dbReference>
<dbReference type="InterPro" id="IPR015500">
    <property type="entry name" value="Peptidase_S8_subtilisin-rel"/>
</dbReference>
<dbReference type="InterPro" id="IPR023828">
    <property type="entry name" value="Peptidase_S8_Ser-AS"/>
</dbReference>
<dbReference type="PRINTS" id="PR00723">
    <property type="entry name" value="SUBTILISIN"/>
</dbReference>
<dbReference type="PROSITE" id="PS00137">
    <property type="entry name" value="SUBTILASE_HIS"/>
    <property type="match status" value="1"/>
</dbReference>
<dbReference type="InterPro" id="IPR023827">
    <property type="entry name" value="Peptidase_S8_Asp-AS"/>
</dbReference>
<evidence type="ECO:0000256" key="5">
    <source>
        <dbReference type="PIRSR" id="PIRSR615500-1"/>
    </source>
</evidence>
<organism evidence="10 11">
    <name type="scientific">Clostridium uliginosum</name>
    <dbReference type="NCBI Taxonomy" id="119641"/>
    <lineage>
        <taxon>Bacteria</taxon>
        <taxon>Bacillati</taxon>
        <taxon>Bacillota</taxon>
        <taxon>Clostridia</taxon>
        <taxon>Eubacteriales</taxon>
        <taxon>Clostridiaceae</taxon>
        <taxon>Clostridium</taxon>
    </lineage>
</organism>
<evidence type="ECO:0000259" key="8">
    <source>
        <dbReference type="Pfam" id="PF00082"/>
    </source>
</evidence>
<feature type="active site" description="Charge relay system" evidence="5 6">
    <location>
        <position position="504"/>
    </location>
</feature>
<feature type="active site" description="Charge relay system" evidence="5 6">
    <location>
        <position position="196"/>
    </location>
</feature>
<dbReference type="PROSITE" id="PS51892">
    <property type="entry name" value="SUBTILASE"/>
    <property type="match status" value="1"/>
</dbReference>
<accession>A0A1I1L6I2</accession>
<dbReference type="Gene3D" id="2.60.120.1290">
    <property type="match status" value="1"/>
</dbReference>
<comment type="similarity">
    <text evidence="1 6 7">Belongs to the peptidase S8 family.</text>
</comment>
<feature type="domain" description="Peptidase S8/S53" evidence="8">
    <location>
        <begin position="438"/>
        <end position="553"/>
    </location>
</feature>
<dbReference type="Gene3D" id="3.40.50.200">
    <property type="entry name" value="Peptidase S8/S53 domain"/>
    <property type="match status" value="1"/>
</dbReference>
<gene>
    <name evidence="10" type="ORF">SAMN05421842_107103</name>
</gene>
<dbReference type="InterPro" id="IPR000209">
    <property type="entry name" value="Peptidase_S8/S53_dom"/>
</dbReference>
<evidence type="ECO:0000313" key="10">
    <source>
        <dbReference type="EMBL" id="SFC68621.1"/>
    </source>
</evidence>
<dbReference type="GO" id="GO:0006508">
    <property type="term" value="P:proteolysis"/>
    <property type="evidence" value="ECO:0007669"/>
    <property type="project" value="UniProtKB-KW"/>
</dbReference>
<proteinExistence type="inferred from homology"/>
<keyword evidence="11" id="KW-1185">Reference proteome</keyword>
<protein>
    <submittedName>
        <fullName evidence="10">Subtilase family protein</fullName>
    </submittedName>
</protein>